<feature type="domain" description="AB hydrolase-1" evidence="1">
    <location>
        <begin position="35"/>
        <end position="254"/>
    </location>
</feature>
<name>A0A5P1RBV9_9GAMM</name>
<dbReference type="Gene3D" id="3.40.50.1820">
    <property type="entry name" value="alpha/beta hydrolase"/>
    <property type="match status" value="1"/>
</dbReference>
<dbReference type="InterPro" id="IPR029058">
    <property type="entry name" value="AB_hydrolase_fold"/>
</dbReference>
<dbReference type="PANTHER" id="PTHR43798">
    <property type="entry name" value="MONOACYLGLYCEROL LIPASE"/>
    <property type="match status" value="1"/>
</dbReference>
<evidence type="ECO:0000313" key="2">
    <source>
        <dbReference type="EMBL" id="QEQ96772.1"/>
    </source>
</evidence>
<dbReference type="PANTHER" id="PTHR43798:SF33">
    <property type="entry name" value="HYDROLASE, PUTATIVE (AFU_ORTHOLOGUE AFUA_2G14860)-RELATED"/>
    <property type="match status" value="1"/>
</dbReference>
<dbReference type="SUPFAM" id="SSF53474">
    <property type="entry name" value="alpha/beta-Hydrolases"/>
    <property type="match status" value="1"/>
</dbReference>
<sequence length="266" mass="29956">MSVQWTDSLVDLGHNMQISIRMGRHNSQVEGKPTLVLLHEALGTIRMWKDVPEELAEKTGCDVLVYERQGYGLSTPIELPRDDDYLIEEGEVWLPRLLNRLGLNQVILLGHSDGGSIALIGAATIPDQVCGIITEAAHIYIDHLTTAGIIEAVERYKTTNLKERLARYLGDRTDTMFRAWHETWLRERKHPMDFRPWLPAIQCPALIIQGEDDQYGVKEQVTDICSGIGANAEPLFLPDCGHVPHFEARDKLVSAVADFIKLRVID</sequence>
<keyword evidence="2" id="KW-0378">Hydrolase</keyword>
<dbReference type="GO" id="GO:0016787">
    <property type="term" value="F:hydrolase activity"/>
    <property type="evidence" value="ECO:0007669"/>
    <property type="project" value="UniProtKB-KW"/>
</dbReference>
<reference evidence="2 3" key="1">
    <citation type="journal article" date="2019" name="Biochem. Eng. J.">
        <title>Metabolic engineering of the marine bacteria Neptunomonas concharum for the production of acetoin and meso-2,3-butanediol from acetate.</title>
        <authorList>
            <person name="Li W."/>
            <person name="Pu N."/>
            <person name="Liu C.-X."/>
            <person name="Yuan Q.-P."/>
            <person name="Li Z.-J."/>
        </authorList>
    </citation>
    <scope>NUCLEOTIDE SEQUENCE [LARGE SCALE GENOMIC DNA]</scope>
    <source>
        <strain evidence="2 3">JCM17730</strain>
    </source>
</reference>
<dbReference type="InterPro" id="IPR000073">
    <property type="entry name" value="AB_hydrolase_1"/>
</dbReference>
<dbReference type="InterPro" id="IPR050266">
    <property type="entry name" value="AB_hydrolase_sf"/>
</dbReference>
<dbReference type="GO" id="GO:0016020">
    <property type="term" value="C:membrane"/>
    <property type="evidence" value="ECO:0007669"/>
    <property type="project" value="TreeGrafter"/>
</dbReference>
<dbReference type="AlphaFoldDB" id="A0A5P1RBV9"/>
<organism evidence="2 3">
    <name type="scientific">Neptunomonas concharum</name>
    <dbReference type="NCBI Taxonomy" id="1031538"/>
    <lineage>
        <taxon>Bacteria</taxon>
        <taxon>Pseudomonadati</taxon>
        <taxon>Pseudomonadota</taxon>
        <taxon>Gammaproteobacteria</taxon>
        <taxon>Oceanospirillales</taxon>
        <taxon>Oceanospirillaceae</taxon>
        <taxon>Neptunomonas</taxon>
    </lineage>
</organism>
<evidence type="ECO:0000313" key="3">
    <source>
        <dbReference type="Proteomes" id="UP000324760"/>
    </source>
</evidence>
<dbReference type="KEGG" id="ncu:F0U83_08600"/>
<dbReference type="OrthoDB" id="9779853at2"/>
<gene>
    <name evidence="2" type="ORF">F0U83_08600</name>
</gene>
<dbReference type="RefSeq" id="WP_138987385.1">
    <property type="nucleotide sequence ID" value="NZ_CP043869.1"/>
</dbReference>
<evidence type="ECO:0000259" key="1">
    <source>
        <dbReference type="Pfam" id="PF12697"/>
    </source>
</evidence>
<dbReference type="Proteomes" id="UP000324760">
    <property type="component" value="Chromosome"/>
</dbReference>
<dbReference type="Pfam" id="PF12697">
    <property type="entry name" value="Abhydrolase_6"/>
    <property type="match status" value="1"/>
</dbReference>
<protein>
    <submittedName>
        <fullName evidence="2">Alpha/beta hydrolase</fullName>
    </submittedName>
</protein>
<proteinExistence type="predicted"/>
<accession>A0A5P1RBV9</accession>
<keyword evidence="3" id="KW-1185">Reference proteome</keyword>
<dbReference type="EMBL" id="CP043869">
    <property type="protein sequence ID" value="QEQ96772.1"/>
    <property type="molecule type" value="Genomic_DNA"/>
</dbReference>